<dbReference type="Proteomes" id="UP000689195">
    <property type="component" value="Unassembled WGS sequence"/>
</dbReference>
<proteinExistence type="predicted"/>
<evidence type="ECO:0000313" key="1">
    <source>
        <dbReference type="EMBL" id="CAD8182660.1"/>
    </source>
</evidence>
<name>A0A8S1VZA1_9CILI</name>
<gene>
    <name evidence="1" type="ORF">PPENT_87.1.T0790059</name>
</gene>
<keyword evidence="2" id="KW-1185">Reference proteome</keyword>
<organism evidence="1 2">
    <name type="scientific">Paramecium pentaurelia</name>
    <dbReference type="NCBI Taxonomy" id="43138"/>
    <lineage>
        <taxon>Eukaryota</taxon>
        <taxon>Sar</taxon>
        <taxon>Alveolata</taxon>
        <taxon>Ciliophora</taxon>
        <taxon>Intramacronucleata</taxon>
        <taxon>Oligohymenophorea</taxon>
        <taxon>Peniculida</taxon>
        <taxon>Parameciidae</taxon>
        <taxon>Paramecium</taxon>
    </lineage>
</organism>
<sequence length="55" mass="6752">MQLKIVIDKFTQIHFNTRYHQKSIKRLNPEFYIQSNQNFIMNLKQETFGLSNLEY</sequence>
<protein>
    <submittedName>
        <fullName evidence="1">Uncharacterized protein</fullName>
    </submittedName>
</protein>
<accession>A0A8S1VZA1</accession>
<evidence type="ECO:0000313" key="2">
    <source>
        <dbReference type="Proteomes" id="UP000689195"/>
    </source>
</evidence>
<dbReference type="EMBL" id="CAJJDO010000079">
    <property type="protein sequence ID" value="CAD8182660.1"/>
    <property type="molecule type" value="Genomic_DNA"/>
</dbReference>
<comment type="caution">
    <text evidence="1">The sequence shown here is derived from an EMBL/GenBank/DDBJ whole genome shotgun (WGS) entry which is preliminary data.</text>
</comment>
<dbReference type="AlphaFoldDB" id="A0A8S1VZA1"/>
<reference evidence="1" key="1">
    <citation type="submission" date="2021-01" db="EMBL/GenBank/DDBJ databases">
        <authorList>
            <consortium name="Genoscope - CEA"/>
            <person name="William W."/>
        </authorList>
    </citation>
    <scope>NUCLEOTIDE SEQUENCE</scope>
</reference>